<sequence>LQLKKFCFFMDMANPNSILLPDLIGTCPFKLECNPAYESVSDATEAWLNSHGIPYKESTHKYNLLSALSIPHCSQARLREACDIWTLLFLTDDILDSAPVSNDVDPKEIFDQN</sequence>
<name>A0A820C769_9BILA</name>
<gene>
    <name evidence="1" type="ORF">OXD698_LOCUS41380</name>
</gene>
<evidence type="ECO:0000313" key="2">
    <source>
        <dbReference type="Proteomes" id="UP000663844"/>
    </source>
</evidence>
<feature type="non-terminal residue" evidence="1">
    <location>
        <position position="1"/>
    </location>
</feature>
<dbReference type="SUPFAM" id="SSF48576">
    <property type="entry name" value="Terpenoid synthases"/>
    <property type="match status" value="1"/>
</dbReference>
<proteinExistence type="predicted"/>
<accession>A0A820C769</accession>
<organism evidence="1 2">
    <name type="scientific">Adineta steineri</name>
    <dbReference type="NCBI Taxonomy" id="433720"/>
    <lineage>
        <taxon>Eukaryota</taxon>
        <taxon>Metazoa</taxon>
        <taxon>Spiralia</taxon>
        <taxon>Gnathifera</taxon>
        <taxon>Rotifera</taxon>
        <taxon>Eurotatoria</taxon>
        <taxon>Bdelloidea</taxon>
        <taxon>Adinetida</taxon>
        <taxon>Adinetidae</taxon>
        <taxon>Adineta</taxon>
    </lineage>
</organism>
<dbReference type="EMBL" id="CAJOAZ010009861">
    <property type="protein sequence ID" value="CAF4211562.1"/>
    <property type="molecule type" value="Genomic_DNA"/>
</dbReference>
<dbReference type="Gene3D" id="1.10.600.10">
    <property type="entry name" value="Farnesyl Diphosphate Synthase"/>
    <property type="match status" value="1"/>
</dbReference>
<reference evidence="1" key="1">
    <citation type="submission" date="2021-02" db="EMBL/GenBank/DDBJ databases">
        <authorList>
            <person name="Nowell W R."/>
        </authorList>
    </citation>
    <scope>NUCLEOTIDE SEQUENCE</scope>
</reference>
<dbReference type="InterPro" id="IPR008949">
    <property type="entry name" value="Isoprenoid_synthase_dom_sf"/>
</dbReference>
<evidence type="ECO:0000313" key="1">
    <source>
        <dbReference type="EMBL" id="CAF4211562.1"/>
    </source>
</evidence>
<dbReference type="AlphaFoldDB" id="A0A820C769"/>
<comment type="caution">
    <text evidence="1">The sequence shown here is derived from an EMBL/GenBank/DDBJ whole genome shotgun (WGS) entry which is preliminary data.</text>
</comment>
<dbReference type="Proteomes" id="UP000663844">
    <property type="component" value="Unassembled WGS sequence"/>
</dbReference>
<protein>
    <submittedName>
        <fullName evidence="1">Uncharacterized protein</fullName>
    </submittedName>
</protein>